<feature type="binding site" evidence="7">
    <location>
        <position position="441"/>
    </location>
    <ligand>
        <name>substrate</name>
    </ligand>
</feature>
<evidence type="ECO:0000313" key="11">
    <source>
        <dbReference type="EMBL" id="SNV53685.1"/>
    </source>
</evidence>
<dbReference type="PIRSF" id="PIRSF005091">
    <property type="entry name" value="Mmb_sulf_HI1246"/>
    <property type="match status" value="1"/>
</dbReference>
<dbReference type="AlphaFoldDB" id="A0AAJ4XE18"/>
<feature type="binding site" evidence="8">
    <location>
        <position position="495"/>
    </location>
    <ligand>
        <name>Mn(2+)</name>
        <dbReference type="ChEBI" id="CHEBI:29035"/>
    </ligand>
</feature>
<evidence type="ECO:0000256" key="7">
    <source>
        <dbReference type="PIRSR" id="PIRSR005091-2"/>
    </source>
</evidence>
<evidence type="ECO:0000256" key="4">
    <source>
        <dbReference type="ARBA" id="ARBA00022989"/>
    </source>
</evidence>
<dbReference type="Proteomes" id="UP000215355">
    <property type="component" value="Chromosome 1"/>
</dbReference>
<feature type="transmembrane region" description="Helical" evidence="9">
    <location>
        <begin position="146"/>
        <end position="165"/>
    </location>
</feature>
<keyword evidence="7" id="KW-0479">Metal-binding</keyword>
<keyword evidence="3 9" id="KW-0812">Transmembrane</keyword>
<evidence type="ECO:0000256" key="2">
    <source>
        <dbReference type="ARBA" id="ARBA00022475"/>
    </source>
</evidence>
<dbReference type="Gene3D" id="3.30.1120.80">
    <property type="match status" value="1"/>
</dbReference>
<evidence type="ECO:0000256" key="5">
    <source>
        <dbReference type="ARBA" id="ARBA00023136"/>
    </source>
</evidence>
<sequence>MNFFYDMKNVIKDLRGFFFYFGYWLLMSFLDRLIFLVSFNDKVNFSNFKDVLRIFYHGLPLDFSVVSYICVLPFLGYLVLNHYSNEILKRKLLNAYTFVVLIFYQIITFANVNIYREWGDKISKRAIDAIAEDAAGAAASAESTPILIPVLGIVLLTAGGYWLYLRLFKSVHFPKKLVWWKLGIQFFIGGLFLFGFIRGGFGRAPLNPSKAYFSSNTFYNHAAVNTHYALLREYFTRNQRMRSPYKYFPSDAEAKALIAPAFTEVADSSFNILKTKKPNVVVLVLESFVADLIHSMGGEKGITPHFEELISQGLFFDQIYSASDRSDKGIVGIFSGFPAQGPESIIKYIDKHENMPAIGQEFHNAGYKTSFYHGGQSEFYNFKSYMLAHGIDKVVDIMNFNPLLPRTSWGVYDHVVFERMIEDLDDVDQPFFSSIFTLVNHEPFELYDEYKFGKDNNVNKFKSTAYYTDQAIHEFLETAKTKDWYNNTLFVLVADHGHRLPTEKWDINRPQRFHIPLLFFGEPIKAEYRGKKINKIGNQTDLAKSLLNQLNLPTDRYRWSRDLFNSSFPEIAFYNSKDAFGVINKDEVISYDRVGNRINFNSNEQYPKGKADSLLNMAKAYYQEVYEDFMKY</sequence>
<accession>A0AAJ4XE18</accession>
<dbReference type="InterPro" id="IPR012160">
    <property type="entry name" value="LtaS-like"/>
</dbReference>
<feature type="transmembrane region" description="Helical" evidence="9">
    <location>
        <begin position="59"/>
        <end position="80"/>
    </location>
</feature>
<feature type="transmembrane region" description="Helical" evidence="9">
    <location>
        <begin position="92"/>
        <end position="115"/>
    </location>
</feature>
<name>A0AAJ4XE18_9SPHI</name>
<evidence type="ECO:0000313" key="12">
    <source>
        <dbReference type="Proteomes" id="UP000215355"/>
    </source>
</evidence>
<evidence type="ECO:0000256" key="8">
    <source>
        <dbReference type="PIRSR" id="PIRSR005091-3"/>
    </source>
</evidence>
<dbReference type="Pfam" id="PF00884">
    <property type="entry name" value="Sulfatase"/>
    <property type="match status" value="1"/>
</dbReference>
<protein>
    <submittedName>
        <fullName evidence="11">Lipoteichoic acid synthase 1</fullName>
    </submittedName>
</protein>
<keyword evidence="7" id="KW-0464">Manganese</keyword>
<dbReference type="EMBL" id="LT906468">
    <property type="protein sequence ID" value="SNV53685.1"/>
    <property type="molecule type" value="Genomic_DNA"/>
</dbReference>
<evidence type="ECO:0000256" key="1">
    <source>
        <dbReference type="ARBA" id="ARBA00004651"/>
    </source>
</evidence>
<feature type="transmembrane region" description="Helical" evidence="9">
    <location>
        <begin position="17"/>
        <end position="39"/>
    </location>
</feature>
<dbReference type="CDD" id="cd16015">
    <property type="entry name" value="LTA_synthase"/>
    <property type="match status" value="1"/>
</dbReference>
<keyword evidence="4 9" id="KW-1133">Transmembrane helix</keyword>
<organism evidence="11 12">
    <name type="scientific">Sphingobacterium mizutaii</name>
    <dbReference type="NCBI Taxonomy" id="1010"/>
    <lineage>
        <taxon>Bacteria</taxon>
        <taxon>Pseudomonadati</taxon>
        <taxon>Bacteroidota</taxon>
        <taxon>Sphingobacteriia</taxon>
        <taxon>Sphingobacteriales</taxon>
        <taxon>Sphingobacteriaceae</taxon>
        <taxon>Sphingobacterium</taxon>
    </lineage>
</organism>
<evidence type="ECO:0000256" key="9">
    <source>
        <dbReference type="SAM" id="Phobius"/>
    </source>
</evidence>
<dbReference type="GO" id="GO:0046872">
    <property type="term" value="F:metal ion binding"/>
    <property type="evidence" value="ECO:0007669"/>
    <property type="project" value="UniProtKB-KW"/>
</dbReference>
<comment type="subcellular location">
    <subcellularLocation>
        <location evidence="1">Cell membrane</location>
        <topology evidence="1">Multi-pass membrane protein</topology>
    </subcellularLocation>
</comment>
<reference evidence="11 12" key="1">
    <citation type="submission" date="2017-06" db="EMBL/GenBank/DDBJ databases">
        <authorList>
            <consortium name="Pathogen Informatics"/>
        </authorList>
    </citation>
    <scope>NUCLEOTIDE SEQUENCE [LARGE SCALE GENOMIC DNA]</scope>
    <source>
        <strain evidence="11 12">NCTC12149</strain>
    </source>
</reference>
<dbReference type="InterPro" id="IPR050448">
    <property type="entry name" value="OpgB/LTA_synthase_biosynth"/>
</dbReference>
<dbReference type="PANTHER" id="PTHR47371:SF3">
    <property type="entry name" value="PHOSPHOGLYCEROL TRANSFERASE I"/>
    <property type="match status" value="1"/>
</dbReference>
<feature type="binding site" evidence="8">
    <location>
        <position position="496"/>
    </location>
    <ligand>
        <name>Mn(2+)</name>
        <dbReference type="ChEBI" id="CHEBI:29035"/>
    </ligand>
</feature>
<dbReference type="Gene3D" id="3.40.720.10">
    <property type="entry name" value="Alkaline Phosphatase, subunit A"/>
    <property type="match status" value="1"/>
</dbReference>
<feature type="binding site" evidence="8">
    <location>
        <position position="286"/>
    </location>
    <ligand>
        <name>Mn(2+)</name>
        <dbReference type="ChEBI" id="CHEBI:29035"/>
    </ligand>
</feature>
<evidence type="ECO:0000259" key="10">
    <source>
        <dbReference type="Pfam" id="PF00884"/>
    </source>
</evidence>
<dbReference type="InterPro" id="IPR017850">
    <property type="entry name" value="Alkaline_phosphatase_core_sf"/>
</dbReference>
<feature type="transmembrane region" description="Helical" evidence="9">
    <location>
        <begin position="177"/>
        <end position="197"/>
    </location>
</feature>
<keyword evidence="5 9" id="KW-0472">Membrane</keyword>
<feature type="domain" description="Sulfatase N-terminal" evidence="10">
    <location>
        <begin position="278"/>
        <end position="551"/>
    </location>
</feature>
<proteinExistence type="predicted"/>
<gene>
    <name evidence="11" type="primary">ltaS1_2</name>
    <name evidence="11" type="ORF">SAMEA4412673_02943</name>
</gene>
<keyword evidence="2" id="KW-1003">Cell membrane</keyword>
<evidence type="ECO:0000256" key="6">
    <source>
        <dbReference type="PIRSR" id="PIRSR005091-1"/>
    </source>
</evidence>
<dbReference type="InterPro" id="IPR000917">
    <property type="entry name" value="Sulfatase_N"/>
</dbReference>
<dbReference type="PANTHER" id="PTHR47371">
    <property type="entry name" value="LIPOTEICHOIC ACID SYNTHASE"/>
    <property type="match status" value="1"/>
</dbReference>
<dbReference type="KEGG" id="smiz:4412673_02943"/>
<dbReference type="GO" id="GO:0005886">
    <property type="term" value="C:plasma membrane"/>
    <property type="evidence" value="ECO:0007669"/>
    <property type="project" value="UniProtKB-SubCell"/>
</dbReference>
<dbReference type="SUPFAM" id="SSF53649">
    <property type="entry name" value="Alkaline phosphatase-like"/>
    <property type="match status" value="1"/>
</dbReference>
<feature type="active site" evidence="6">
    <location>
        <position position="326"/>
    </location>
</feature>
<evidence type="ECO:0000256" key="3">
    <source>
        <dbReference type="ARBA" id="ARBA00022692"/>
    </source>
</evidence>